<accession>A0A9X1R387</accession>
<protein>
    <submittedName>
        <fullName evidence="2">DUF5686 and carboxypeptidase regulatory-like domain-containing protein</fullName>
    </submittedName>
</protein>
<reference evidence="2" key="1">
    <citation type="submission" date="2021-09" db="EMBL/GenBank/DDBJ databases">
        <title>Genome of Aequorivita sp. strain F64183.</title>
        <authorList>
            <person name="Wang Y."/>
        </authorList>
    </citation>
    <scope>NUCLEOTIDE SEQUENCE</scope>
    <source>
        <strain evidence="2">F64183</strain>
    </source>
</reference>
<evidence type="ECO:0000313" key="2">
    <source>
        <dbReference type="EMBL" id="MCG2430972.1"/>
    </source>
</evidence>
<gene>
    <name evidence="2" type="ORF">K8344_07550</name>
</gene>
<sequence length="827" mass="94375">MKIKLLLLVFLLISKTISAQIVGKVTDTHGAPLPYVNIYLQNSYIGTTTNDDGNYSLNVSDKKEYKVSFQFLGYKTLTKNITATSFPYILNISLEEETTSLDEVIVNTSEDPAYRIIRKTIEQRKENLEKLSEYTADFYSRGLWHVEDVPEKILGQEVGDFDGALDSTRTGIVYLSETISEIAYQKPDKFTETIIASKVSGNDNGFSFNSAQSANISFYENTVELNAALVSPIANNALNYYNYKLDGVFYEGVKLINKIKVTPKRPKDRVWYGYLYIVEDDWQLYGVELSTTGSAIQIPFVSDLLIKQNYKYDTDYDFWVKLSQTIDFGFGLLGMKGDGRFIAVYSNYNFEPEFTKKTFTNEVLSFKPEANKKDSLFWKGIRPVPLTNEELKDYIKKDSLQVLRSSKQYLDSIDAKSNKPGVMSLLTGYTYKNSYNKWSVGYEGPLRGINFNTIQGWNSKAGLTFFKWYDDNQTNTLSAAVRADYGIAEDRLRFTAGILRNFNWKNKLRFSLSGGSKVAQFNDEEPISPLINTIATLFFERNYMKLYELNYGRLTYSQEVINGLHLYASVAYENRKPLFNNTNYVTIPNKDVSYTSNNPLFPNDFTNTAIAEHNIVKSKLRARINFAQKYFSNPDMKFNIGDNKFPELNISVENGTAITESYYDYTHLEASLNQSISLGNKGQFYYNLKGGTIANGEGISFIDYKHFNGNQTRVGTSPNYTNVFNLMPYYEFSTNKSYFEGHLEHDFRGWILGKIPGINQLNLNLVAGAHFLSTEERKPYSEVSIGIDNLGFGKFRLLRVDYVRSYYNGGSEGAFIFGLKFIDLLRL</sequence>
<dbReference type="SUPFAM" id="SSF49464">
    <property type="entry name" value="Carboxypeptidase regulatory domain-like"/>
    <property type="match status" value="1"/>
</dbReference>
<organism evidence="2 3">
    <name type="scientific">Aequorivita xiaoshiensis</name>
    <dbReference type="NCBI Taxonomy" id="2874476"/>
    <lineage>
        <taxon>Bacteria</taxon>
        <taxon>Pseudomonadati</taxon>
        <taxon>Bacteroidota</taxon>
        <taxon>Flavobacteriia</taxon>
        <taxon>Flavobacteriales</taxon>
        <taxon>Flavobacteriaceae</taxon>
        <taxon>Aequorivita</taxon>
    </lineage>
</organism>
<name>A0A9X1R387_9FLAO</name>
<keyword evidence="3" id="KW-1185">Reference proteome</keyword>
<proteinExistence type="predicted"/>
<keyword evidence="2" id="KW-0645">Protease</keyword>
<evidence type="ECO:0000256" key="1">
    <source>
        <dbReference type="SAM" id="SignalP"/>
    </source>
</evidence>
<keyword evidence="2" id="KW-0378">Hydrolase</keyword>
<dbReference type="Pfam" id="PF18939">
    <property type="entry name" value="DUF5686"/>
    <property type="match status" value="1"/>
</dbReference>
<dbReference type="Proteomes" id="UP001139462">
    <property type="component" value="Unassembled WGS sequence"/>
</dbReference>
<evidence type="ECO:0000313" key="3">
    <source>
        <dbReference type="Proteomes" id="UP001139462"/>
    </source>
</evidence>
<dbReference type="InterPro" id="IPR043741">
    <property type="entry name" value="DUF5686"/>
</dbReference>
<dbReference type="Pfam" id="PF13715">
    <property type="entry name" value="CarbopepD_reg_2"/>
    <property type="match status" value="1"/>
</dbReference>
<dbReference type="AlphaFoldDB" id="A0A9X1R387"/>
<dbReference type="RefSeq" id="WP_237608128.1">
    <property type="nucleotide sequence ID" value="NZ_JAIRBB010000005.1"/>
</dbReference>
<keyword evidence="2" id="KW-0121">Carboxypeptidase</keyword>
<dbReference type="GO" id="GO:0004180">
    <property type="term" value="F:carboxypeptidase activity"/>
    <property type="evidence" value="ECO:0007669"/>
    <property type="project" value="UniProtKB-KW"/>
</dbReference>
<feature type="signal peptide" evidence="1">
    <location>
        <begin position="1"/>
        <end position="19"/>
    </location>
</feature>
<keyword evidence="1" id="KW-0732">Signal</keyword>
<dbReference type="Gene3D" id="2.60.40.1120">
    <property type="entry name" value="Carboxypeptidase-like, regulatory domain"/>
    <property type="match status" value="1"/>
</dbReference>
<feature type="chain" id="PRO_5040824061" evidence="1">
    <location>
        <begin position="20"/>
        <end position="827"/>
    </location>
</feature>
<dbReference type="InterPro" id="IPR008969">
    <property type="entry name" value="CarboxyPept-like_regulatory"/>
</dbReference>
<dbReference type="EMBL" id="JAIRBB010000005">
    <property type="protein sequence ID" value="MCG2430972.1"/>
    <property type="molecule type" value="Genomic_DNA"/>
</dbReference>
<comment type="caution">
    <text evidence="2">The sequence shown here is derived from an EMBL/GenBank/DDBJ whole genome shotgun (WGS) entry which is preliminary data.</text>
</comment>